<dbReference type="EMBL" id="AGNL01040386">
    <property type="protein sequence ID" value="EJK52119.1"/>
    <property type="molecule type" value="Genomic_DNA"/>
</dbReference>
<evidence type="ECO:0000313" key="2">
    <source>
        <dbReference type="Proteomes" id="UP000266841"/>
    </source>
</evidence>
<comment type="caution">
    <text evidence="1">The sequence shown here is derived from an EMBL/GenBank/DDBJ whole genome shotgun (WGS) entry which is preliminary data.</text>
</comment>
<dbReference type="Proteomes" id="UP000266841">
    <property type="component" value="Unassembled WGS sequence"/>
</dbReference>
<organism evidence="1 2">
    <name type="scientific">Thalassiosira oceanica</name>
    <name type="common">Marine diatom</name>
    <dbReference type="NCBI Taxonomy" id="159749"/>
    <lineage>
        <taxon>Eukaryota</taxon>
        <taxon>Sar</taxon>
        <taxon>Stramenopiles</taxon>
        <taxon>Ochrophyta</taxon>
        <taxon>Bacillariophyta</taxon>
        <taxon>Coscinodiscophyceae</taxon>
        <taxon>Thalassiosirophycidae</taxon>
        <taxon>Thalassiosirales</taxon>
        <taxon>Thalassiosiraceae</taxon>
        <taxon>Thalassiosira</taxon>
    </lineage>
</organism>
<gene>
    <name evidence="1" type="ORF">THAOC_28643</name>
</gene>
<protein>
    <submittedName>
        <fullName evidence="1">Uncharacterized protein</fullName>
    </submittedName>
</protein>
<accession>K0RIM8</accession>
<keyword evidence="2" id="KW-1185">Reference proteome</keyword>
<evidence type="ECO:0000313" key="1">
    <source>
        <dbReference type="EMBL" id="EJK52119.1"/>
    </source>
</evidence>
<sequence>MSLAGTRRAYFTRQIVLDTPWTIQIMIRFAAPSYTITPPPSRLTFTVRTLFATSSRQRDRRRRVCQETLADERAPKEEKQEDIVGQQVVLVDESGERAVPEKCTSKYGSSIELPNERVSTGRRDIDHVECTEDARLVGFATRLWTGPRFRVSQDVLTSSMLSARKTPG</sequence>
<name>K0RIM8_THAOC</name>
<dbReference type="AlphaFoldDB" id="K0RIM8"/>
<proteinExistence type="predicted"/>
<reference evidence="1 2" key="1">
    <citation type="journal article" date="2012" name="Genome Biol.">
        <title>Genome and low-iron response of an oceanic diatom adapted to chronic iron limitation.</title>
        <authorList>
            <person name="Lommer M."/>
            <person name="Specht M."/>
            <person name="Roy A.S."/>
            <person name="Kraemer L."/>
            <person name="Andreson R."/>
            <person name="Gutowska M.A."/>
            <person name="Wolf J."/>
            <person name="Bergner S.V."/>
            <person name="Schilhabel M.B."/>
            <person name="Klostermeier U.C."/>
            <person name="Beiko R.G."/>
            <person name="Rosenstiel P."/>
            <person name="Hippler M."/>
            <person name="Laroche J."/>
        </authorList>
    </citation>
    <scope>NUCLEOTIDE SEQUENCE [LARGE SCALE GENOMIC DNA]</scope>
    <source>
        <strain evidence="1 2">CCMP1005</strain>
    </source>
</reference>